<comment type="caution">
    <text evidence="1">The sequence shown here is derived from an EMBL/GenBank/DDBJ whole genome shotgun (WGS) entry which is preliminary data.</text>
</comment>
<dbReference type="EMBL" id="QJKC01000012">
    <property type="protein sequence ID" value="PXX44677.1"/>
    <property type="molecule type" value="Genomic_DNA"/>
</dbReference>
<proteinExistence type="predicted"/>
<organism evidence="1 2">
    <name type="scientific">Aquitalea magnusonii</name>
    <dbReference type="NCBI Taxonomy" id="332411"/>
    <lineage>
        <taxon>Bacteria</taxon>
        <taxon>Pseudomonadati</taxon>
        <taxon>Pseudomonadota</taxon>
        <taxon>Betaproteobacteria</taxon>
        <taxon>Neisseriales</taxon>
        <taxon>Chromobacteriaceae</taxon>
        <taxon>Aquitalea</taxon>
    </lineage>
</organism>
<evidence type="ECO:0000313" key="1">
    <source>
        <dbReference type="EMBL" id="PXX44677.1"/>
    </source>
</evidence>
<reference evidence="1 2" key="1">
    <citation type="submission" date="2018-05" db="EMBL/GenBank/DDBJ databases">
        <title>Genomic Encyclopedia of Type Strains, Phase IV (KMG-IV): sequencing the most valuable type-strain genomes for metagenomic binning, comparative biology and taxonomic classification.</title>
        <authorList>
            <person name="Goeker M."/>
        </authorList>
    </citation>
    <scope>NUCLEOTIDE SEQUENCE [LARGE SCALE GENOMIC DNA]</scope>
    <source>
        <strain evidence="1 2">DSM 25134</strain>
    </source>
</reference>
<accession>A0A318JLF8</accession>
<dbReference type="AlphaFoldDB" id="A0A318JLF8"/>
<protein>
    <submittedName>
        <fullName evidence="1">Uncharacterized protein</fullName>
    </submittedName>
</protein>
<evidence type="ECO:0000313" key="2">
    <source>
        <dbReference type="Proteomes" id="UP000248395"/>
    </source>
</evidence>
<dbReference type="Proteomes" id="UP000248395">
    <property type="component" value="Unassembled WGS sequence"/>
</dbReference>
<dbReference type="RefSeq" id="WP_193394273.1">
    <property type="nucleotide sequence ID" value="NZ_LNQU01000022.1"/>
</dbReference>
<name>A0A318JLF8_9NEIS</name>
<keyword evidence="2" id="KW-1185">Reference proteome</keyword>
<sequence>MTDSASSLPAMDSAGLQQALDAYLRLILRQGAAEQVLDERRQLLDKLLPLLDGVSRDAHSFRRVVERFVGSCAVQDRVTALTCAREFYYFWLGDVKKLVEITARSGFTTRNVRLEMADSLASLLERMRRQGFDAFPPSLEIYLGKLFEDGMAEADIHEREMLLKGMLFLLSGQPYRPDSFRMVVDAMLLHLNDSRNKKAFVQLAREYFYYWLSFPPAHERIHLAEEAAQPISLLQPGSTTRQR</sequence>
<gene>
    <name evidence="1" type="ORF">DFR38_112105</name>
</gene>